<dbReference type="SMART" id="SM00516">
    <property type="entry name" value="SEC14"/>
    <property type="match status" value="1"/>
</dbReference>
<accession>V5I956</accession>
<organism evidence="2">
    <name type="scientific">Anoplophora glabripennis</name>
    <name type="common">Asian longhorn beetle</name>
    <name type="synonym">Anoplophora nobilis</name>
    <dbReference type="NCBI Taxonomy" id="217634"/>
    <lineage>
        <taxon>Eukaryota</taxon>
        <taxon>Metazoa</taxon>
        <taxon>Ecdysozoa</taxon>
        <taxon>Arthropoda</taxon>
        <taxon>Hexapoda</taxon>
        <taxon>Insecta</taxon>
        <taxon>Pterygota</taxon>
        <taxon>Neoptera</taxon>
        <taxon>Endopterygota</taxon>
        <taxon>Coleoptera</taxon>
        <taxon>Polyphaga</taxon>
        <taxon>Cucujiformia</taxon>
        <taxon>Chrysomeloidea</taxon>
        <taxon>Cerambycidae</taxon>
        <taxon>Lamiinae</taxon>
        <taxon>Lamiini</taxon>
        <taxon>Anoplophora</taxon>
    </lineage>
</organism>
<dbReference type="CDD" id="cd00170">
    <property type="entry name" value="SEC14"/>
    <property type="match status" value="1"/>
</dbReference>
<evidence type="ECO:0000259" key="1">
    <source>
        <dbReference type="PROSITE" id="PS50191"/>
    </source>
</evidence>
<dbReference type="Gene3D" id="3.40.525.10">
    <property type="entry name" value="CRAL-TRIO lipid binding domain"/>
    <property type="match status" value="1"/>
</dbReference>
<name>V5I956_ANOGL</name>
<reference evidence="2" key="1">
    <citation type="submission" date="2013-07" db="EMBL/GenBank/DDBJ databases">
        <title>Midgut Transcriptome Profiling of Anoplphora glabripennis, a Lignocellulose Degrading, Wood-Boring Cerambycid.</title>
        <authorList>
            <person name="Scully E.D."/>
            <person name="Hoover K."/>
            <person name="Carlson J.E."/>
            <person name="Tien M."/>
            <person name="Geib S.M."/>
        </authorList>
    </citation>
    <scope>NUCLEOTIDE SEQUENCE</scope>
</reference>
<dbReference type="PANTHER" id="PTHR10174">
    <property type="entry name" value="ALPHA-TOCOPHEROL TRANSFER PROTEIN-RELATED"/>
    <property type="match status" value="1"/>
</dbReference>
<dbReference type="InterPro" id="IPR036273">
    <property type="entry name" value="CRAL/TRIO_N_dom_sf"/>
</dbReference>
<evidence type="ECO:0000313" key="2">
    <source>
        <dbReference type="EMBL" id="JAB64946.1"/>
    </source>
</evidence>
<dbReference type="GO" id="GO:0016020">
    <property type="term" value="C:membrane"/>
    <property type="evidence" value="ECO:0007669"/>
    <property type="project" value="TreeGrafter"/>
</dbReference>
<dbReference type="PANTHER" id="PTHR10174:SF222">
    <property type="entry name" value="GH10083P-RELATED"/>
    <property type="match status" value="1"/>
</dbReference>
<dbReference type="Pfam" id="PF00650">
    <property type="entry name" value="CRAL_TRIO"/>
    <property type="match status" value="1"/>
</dbReference>
<gene>
    <name evidence="2" type="primary">TTPAL</name>
</gene>
<dbReference type="SUPFAM" id="SSF52087">
    <property type="entry name" value="CRAL/TRIO domain"/>
    <property type="match status" value="1"/>
</dbReference>
<proteinExistence type="predicted"/>
<dbReference type="SUPFAM" id="SSF46938">
    <property type="entry name" value="CRAL/TRIO N-terminal domain"/>
    <property type="match status" value="1"/>
</dbReference>
<dbReference type="AlphaFoldDB" id="V5I956"/>
<dbReference type="PROSITE" id="PS50191">
    <property type="entry name" value="CRAL_TRIO"/>
    <property type="match status" value="1"/>
</dbReference>
<protein>
    <submittedName>
        <fullName evidence="2">Alpha-tocopherol transfer-like protein</fullName>
    </submittedName>
</protein>
<dbReference type="InterPro" id="IPR036865">
    <property type="entry name" value="CRAL-TRIO_dom_sf"/>
</dbReference>
<sequence length="302" mass="35283">MTTKQLLITDRSAVRESFGKSEKEVKKDIAIILEWFKTQPHLPEVPDDAVIENFLVTNKFSIERTKQKLDMYYTIRTLMPEIYENSNPKSPRMQNIDSMGIFVPLPKLTKELYRVYVMKICGPPENYDMYTFFAHALNVIEIRIHHDTAVGDVYIIDHEQLKMGHLVKMTPTHIKKAITIAEKVFSNRIKNIHLINQPSYIETLMNISKTLMKPKILARLHLHSSIEGLHEYLSKEILPKDYNGEELSLQELNDLWKVSLKEHADRFDKLDKLKIKEDLRPTPLQNDEVLGYHGNFKKLDVD</sequence>
<feature type="domain" description="CRAL-TRIO" evidence="1">
    <location>
        <begin position="155"/>
        <end position="250"/>
    </location>
</feature>
<dbReference type="EMBL" id="GALX01003520">
    <property type="protein sequence ID" value="JAB64946.1"/>
    <property type="molecule type" value="Transcribed_RNA"/>
</dbReference>
<dbReference type="InterPro" id="IPR001251">
    <property type="entry name" value="CRAL-TRIO_dom"/>
</dbReference>
<dbReference type="PRINTS" id="PR00180">
    <property type="entry name" value="CRETINALDHBP"/>
</dbReference>
<dbReference type="GO" id="GO:1902936">
    <property type="term" value="F:phosphatidylinositol bisphosphate binding"/>
    <property type="evidence" value="ECO:0007669"/>
    <property type="project" value="TreeGrafter"/>
</dbReference>